<sequence>MLSKSTGKLQNLQTLDLRHTAVFELPVKIEKLQSLQHLLVDTYNLKLEFNFDSIHGLRIQGRVGCLQDLQTLRTVEAQNKSLIRELKKLRHLRSLGISKLTTELGRSLCTSTEKMKDVSFLVLFSMNSDEVLDLQSISSCPKFLQVLILKCRLRKLPYWIVELQNLRRLSLYFSRLIDDPLKCFHGLPNLEILWLNQAYDGEKLHFKEGGFWKLKELELRKLNGLKVVNIDRRSLPLLEVLMIRPTPLLEAWSFEIRHLKNLKSFHIFEIPREFVLGMQPNGDPNYWKIMHVKSVRC</sequence>
<proteinExistence type="predicted"/>
<keyword evidence="1" id="KW-0677">Repeat</keyword>
<dbReference type="Gene3D" id="3.80.10.10">
    <property type="entry name" value="Ribonuclease Inhibitor"/>
    <property type="match status" value="1"/>
</dbReference>
<gene>
    <name evidence="3" type="ORF">PanWU01x14_243360</name>
</gene>
<reference evidence="4" key="1">
    <citation type="submission" date="2016-06" db="EMBL/GenBank/DDBJ databases">
        <title>Parallel loss of symbiosis genes in relatives of nitrogen-fixing non-legume Parasponia.</title>
        <authorList>
            <person name="Van Velzen R."/>
            <person name="Holmer R."/>
            <person name="Bu F."/>
            <person name="Rutten L."/>
            <person name="Van Zeijl A."/>
            <person name="Liu W."/>
            <person name="Santuari L."/>
            <person name="Cao Q."/>
            <person name="Sharma T."/>
            <person name="Shen D."/>
            <person name="Roswanjaya Y."/>
            <person name="Wardhani T."/>
            <person name="Kalhor M.S."/>
            <person name="Jansen J."/>
            <person name="Van den Hoogen J."/>
            <person name="Gungor B."/>
            <person name="Hartog M."/>
            <person name="Hontelez J."/>
            <person name="Verver J."/>
            <person name="Yang W.-C."/>
            <person name="Schijlen E."/>
            <person name="Repin R."/>
            <person name="Schilthuizen M."/>
            <person name="Schranz E."/>
            <person name="Heidstra R."/>
            <person name="Miyata K."/>
            <person name="Fedorova E."/>
            <person name="Kohlen W."/>
            <person name="Bisseling T."/>
            <person name="Smit S."/>
            <person name="Geurts R."/>
        </authorList>
    </citation>
    <scope>NUCLEOTIDE SEQUENCE [LARGE SCALE GENOMIC DNA]</scope>
    <source>
        <strain evidence="4">cv. WU1-14</strain>
    </source>
</reference>
<evidence type="ECO:0000259" key="2">
    <source>
        <dbReference type="Pfam" id="PF23598"/>
    </source>
</evidence>
<dbReference type="InterPro" id="IPR032675">
    <property type="entry name" value="LRR_dom_sf"/>
</dbReference>
<dbReference type="SUPFAM" id="SSF52058">
    <property type="entry name" value="L domain-like"/>
    <property type="match status" value="1"/>
</dbReference>
<dbReference type="PANTHER" id="PTHR47186:SF29">
    <property type="entry name" value="NB-ARC DOMAIN-CONTAINING PROTEIN"/>
    <property type="match status" value="1"/>
</dbReference>
<dbReference type="Pfam" id="PF23598">
    <property type="entry name" value="LRR_14"/>
    <property type="match status" value="1"/>
</dbReference>
<evidence type="ECO:0000313" key="4">
    <source>
        <dbReference type="Proteomes" id="UP000237105"/>
    </source>
</evidence>
<evidence type="ECO:0000256" key="1">
    <source>
        <dbReference type="ARBA" id="ARBA00022737"/>
    </source>
</evidence>
<name>A0A2P5BFK6_PARAD</name>
<keyword evidence="4" id="KW-1185">Reference proteome</keyword>
<dbReference type="OrthoDB" id="598235at2759"/>
<organism evidence="3 4">
    <name type="scientific">Parasponia andersonii</name>
    <name type="common">Sponia andersonii</name>
    <dbReference type="NCBI Taxonomy" id="3476"/>
    <lineage>
        <taxon>Eukaryota</taxon>
        <taxon>Viridiplantae</taxon>
        <taxon>Streptophyta</taxon>
        <taxon>Embryophyta</taxon>
        <taxon>Tracheophyta</taxon>
        <taxon>Spermatophyta</taxon>
        <taxon>Magnoliopsida</taxon>
        <taxon>eudicotyledons</taxon>
        <taxon>Gunneridae</taxon>
        <taxon>Pentapetalae</taxon>
        <taxon>rosids</taxon>
        <taxon>fabids</taxon>
        <taxon>Rosales</taxon>
        <taxon>Cannabaceae</taxon>
        <taxon>Parasponia</taxon>
    </lineage>
</organism>
<dbReference type="AlphaFoldDB" id="A0A2P5BFK6"/>
<evidence type="ECO:0000313" key="3">
    <source>
        <dbReference type="EMBL" id="PON47577.1"/>
    </source>
</evidence>
<dbReference type="EMBL" id="JXTB01000292">
    <property type="protein sequence ID" value="PON47577.1"/>
    <property type="molecule type" value="Genomic_DNA"/>
</dbReference>
<feature type="domain" description="Disease resistance R13L4/SHOC-2-like LRR" evidence="2">
    <location>
        <begin position="2"/>
        <end position="265"/>
    </location>
</feature>
<dbReference type="PANTHER" id="PTHR47186">
    <property type="entry name" value="LEUCINE-RICH REPEAT-CONTAINING PROTEIN 57"/>
    <property type="match status" value="1"/>
</dbReference>
<protein>
    <submittedName>
        <fullName evidence="3">LRR domain containing protein</fullName>
    </submittedName>
</protein>
<dbReference type="Proteomes" id="UP000237105">
    <property type="component" value="Unassembled WGS sequence"/>
</dbReference>
<accession>A0A2P5BFK6</accession>
<dbReference type="InterPro" id="IPR055414">
    <property type="entry name" value="LRR_R13L4/SHOC2-like"/>
</dbReference>
<dbReference type="STRING" id="3476.A0A2P5BFK6"/>
<comment type="caution">
    <text evidence="3">The sequence shown here is derived from an EMBL/GenBank/DDBJ whole genome shotgun (WGS) entry which is preliminary data.</text>
</comment>